<evidence type="ECO:0000313" key="2">
    <source>
        <dbReference type="EMBL" id="OMI05427.1"/>
    </source>
</evidence>
<evidence type="ECO:0000313" key="3">
    <source>
        <dbReference type="Proteomes" id="UP000187367"/>
    </source>
</evidence>
<evidence type="ECO:0000259" key="1">
    <source>
        <dbReference type="Pfam" id="PF08242"/>
    </source>
</evidence>
<keyword evidence="2" id="KW-0489">Methyltransferase</keyword>
<accession>A0A1R1QLA1</accession>
<dbReference type="SUPFAM" id="SSF53335">
    <property type="entry name" value="S-adenosyl-L-methionine-dependent methyltransferases"/>
    <property type="match status" value="1"/>
</dbReference>
<keyword evidence="3" id="KW-1185">Reference proteome</keyword>
<dbReference type="Gene3D" id="3.40.50.150">
    <property type="entry name" value="Vaccinia Virus protein VP39"/>
    <property type="match status" value="1"/>
</dbReference>
<organism evidence="2 3">
    <name type="scientific">Bacillus swezeyi</name>
    <dbReference type="NCBI Taxonomy" id="1925020"/>
    <lineage>
        <taxon>Bacteria</taxon>
        <taxon>Bacillati</taxon>
        <taxon>Bacillota</taxon>
        <taxon>Bacilli</taxon>
        <taxon>Bacillales</taxon>
        <taxon>Bacillaceae</taxon>
        <taxon>Bacillus</taxon>
    </lineage>
</organism>
<dbReference type="Pfam" id="PF08242">
    <property type="entry name" value="Methyltransf_12"/>
    <property type="match status" value="1"/>
</dbReference>
<dbReference type="Proteomes" id="UP000187367">
    <property type="component" value="Unassembled WGS sequence"/>
</dbReference>
<dbReference type="InterPro" id="IPR029063">
    <property type="entry name" value="SAM-dependent_MTases_sf"/>
</dbReference>
<dbReference type="CDD" id="cd02440">
    <property type="entry name" value="AdoMet_MTases"/>
    <property type="match status" value="1"/>
</dbReference>
<dbReference type="EMBL" id="MTJL01000019">
    <property type="protein sequence ID" value="OMI05427.1"/>
    <property type="molecule type" value="Genomic_DNA"/>
</dbReference>
<comment type="caution">
    <text evidence="2">The sequence shown here is derived from an EMBL/GenBank/DDBJ whole genome shotgun (WGS) entry which is preliminary data.</text>
</comment>
<proteinExistence type="predicted"/>
<keyword evidence="2" id="KW-0808">Transferase</keyword>
<gene>
    <name evidence="2" type="ORF">BW143_11240</name>
</gene>
<feature type="domain" description="Methyltransferase type 12" evidence="1">
    <location>
        <begin position="47"/>
        <end position="139"/>
    </location>
</feature>
<dbReference type="PANTHER" id="PTHR43861:SF6">
    <property type="entry name" value="METHYLTRANSFERASE TYPE 11"/>
    <property type="match status" value="1"/>
</dbReference>
<name>A0A1R1QLA1_9BACI</name>
<reference evidence="2 3" key="1">
    <citation type="submission" date="2017-01" db="EMBL/GenBank/DDBJ databases">
        <title>Bacillus phylogenomics.</title>
        <authorList>
            <person name="Dunlap C."/>
        </authorList>
    </citation>
    <scope>NUCLEOTIDE SEQUENCE [LARGE SCALE GENOMIC DNA]</scope>
    <source>
        <strain evidence="2 3">NRRL B-41282</strain>
    </source>
</reference>
<sequence length="227" mass="26165">MDWNHPDVYQYEKKIALKIPCYHMLYEMMDRLLTVRLDKDAAYVMVVGAGGGQELLTLGRRHPDWSFTGVDTSANMLNLARQRLKIAGIQLNADFIEREVKQLERKHQYDAATCMLVLHFVQDKRKFLQHIADRLAEGAPFFIAAIQGDLDSESFWWQMRAWKEHMLANGIAEQEWERFADSIGRHSHPIPAEEVEAMLIESGFTNVTRFFSAYLIDGWFAVKGGGK</sequence>
<dbReference type="AlphaFoldDB" id="A0A1R1QLA1"/>
<protein>
    <submittedName>
        <fullName evidence="2">SAM-dependent methyltransferase</fullName>
    </submittedName>
</protein>
<accession>A0A1R1S3K4</accession>
<dbReference type="PANTHER" id="PTHR43861">
    <property type="entry name" value="TRANS-ACONITATE 2-METHYLTRANSFERASE-RELATED"/>
    <property type="match status" value="1"/>
</dbReference>
<dbReference type="InterPro" id="IPR013217">
    <property type="entry name" value="Methyltransf_12"/>
</dbReference>
<dbReference type="GO" id="GO:0032259">
    <property type="term" value="P:methylation"/>
    <property type="evidence" value="ECO:0007669"/>
    <property type="project" value="UniProtKB-KW"/>
</dbReference>
<dbReference type="GO" id="GO:0008168">
    <property type="term" value="F:methyltransferase activity"/>
    <property type="evidence" value="ECO:0007669"/>
    <property type="project" value="UniProtKB-KW"/>
</dbReference>